<evidence type="ECO:0000256" key="6">
    <source>
        <dbReference type="ARBA" id="ARBA00023204"/>
    </source>
</evidence>
<sequence length="313" mass="35490">MTRFNTHVEDHGTHVTIHTPDPFSYQQVVAYLNRSENECLHRVDGATVYKAIPINTEIAVMAVSNPTPSRIEIRLLESGGCAVSDALLAAARYVWEWFDLDANLVPFYQLATGDPVLKTLVTDYYGLRLIGVPDLFEALCWAVMGQQINLAFAYTLKRRFVEAFGTRTTVRGHTYWIFPDACRISELTPSELTALGFTTRKSEYLAEIARWMRRGAITKQGLLALPDLESVVDALTDIRGVGKWTANYVAMRCLRHRSAFPIDDVGLHHAVSRLLGMNQKPTREELGVLFAPWHGYEAYATFYFWRHLLAPEY</sequence>
<dbReference type="CDD" id="cd00056">
    <property type="entry name" value="ENDO3c"/>
    <property type="match status" value="1"/>
</dbReference>
<accession>A0ABY6ZC21</accession>
<dbReference type="SMART" id="SM00478">
    <property type="entry name" value="ENDO3c"/>
    <property type="match status" value="1"/>
</dbReference>
<reference evidence="8" key="1">
    <citation type="submission" date="2022-08" db="EMBL/GenBank/DDBJ databases">
        <title>Alicyclobacillus fastidiosus DSM 17978, complete genome.</title>
        <authorList>
            <person name="Wang Q."/>
            <person name="Cai R."/>
            <person name="Wang Z."/>
        </authorList>
    </citation>
    <scope>NUCLEOTIDE SEQUENCE</scope>
    <source>
        <strain evidence="8">DSM 17978</strain>
    </source>
</reference>
<dbReference type="InterPro" id="IPR012904">
    <property type="entry name" value="OGG_N"/>
</dbReference>
<dbReference type="InterPro" id="IPR011257">
    <property type="entry name" value="DNA_glycosylase"/>
</dbReference>
<dbReference type="Gene3D" id="1.10.1670.10">
    <property type="entry name" value="Helix-hairpin-Helix base-excision DNA repair enzymes (C-terminal)"/>
    <property type="match status" value="1"/>
</dbReference>
<dbReference type="InterPro" id="IPR051912">
    <property type="entry name" value="Alkylbase_DNA_Glycosylase/TA"/>
</dbReference>
<evidence type="ECO:0000256" key="2">
    <source>
        <dbReference type="ARBA" id="ARBA00010817"/>
    </source>
</evidence>
<proteinExistence type="inferred from homology"/>
<keyword evidence="9" id="KW-1185">Reference proteome</keyword>
<protein>
    <recommendedName>
        <fullName evidence="3">DNA-3-methyladenine glycosylase II</fullName>
        <ecNumber evidence="3">3.2.2.21</ecNumber>
    </recommendedName>
</protein>
<dbReference type="EMBL" id="CP104067">
    <property type="protein sequence ID" value="WAH40083.1"/>
    <property type="molecule type" value="Genomic_DNA"/>
</dbReference>
<evidence type="ECO:0000259" key="7">
    <source>
        <dbReference type="SMART" id="SM00478"/>
    </source>
</evidence>
<comment type="catalytic activity">
    <reaction evidence="1">
        <text>Hydrolysis of alkylated DNA, releasing 3-methyladenine, 3-methylguanine, 7-methylguanine and 7-methyladenine.</text>
        <dbReference type="EC" id="3.2.2.21"/>
    </reaction>
</comment>
<dbReference type="Proteomes" id="UP001164761">
    <property type="component" value="Chromosome"/>
</dbReference>
<dbReference type="EC" id="3.2.2.21" evidence="3"/>
<dbReference type="Pfam" id="PF07934">
    <property type="entry name" value="OGG_N"/>
    <property type="match status" value="1"/>
</dbReference>
<name>A0ABY6ZC21_9BACL</name>
<keyword evidence="6" id="KW-0234">DNA repair</keyword>
<evidence type="ECO:0000313" key="8">
    <source>
        <dbReference type="EMBL" id="WAH40083.1"/>
    </source>
</evidence>
<dbReference type="PROSITE" id="PS00516">
    <property type="entry name" value="ALKYLBASE_DNA_GLYCOS"/>
    <property type="match status" value="1"/>
</dbReference>
<dbReference type="RefSeq" id="WP_268003981.1">
    <property type="nucleotide sequence ID" value="NZ_BSUT01000001.1"/>
</dbReference>
<evidence type="ECO:0000313" key="9">
    <source>
        <dbReference type="Proteomes" id="UP001164761"/>
    </source>
</evidence>
<dbReference type="Pfam" id="PF00730">
    <property type="entry name" value="HhH-GPD"/>
    <property type="match status" value="1"/>
</dbReference>
<dbReference type="InterPro" id="IPR003265">
    <property type="entry name" value="HhH-GPD_domain"/>
</dbReference>
<feature type="domain" description="HhH-GPD" evidence="7">
    <location>
        <begin position="144"/>
        <end position="309"/>
    </location>
</feature>
<organism evidence="8 9">
    <name type="scientific">Alicyclobacillus fastidiosus</name>
    <dbReference type="NCBI Taxonomy" id="392011"/>
    <lineage>
        <taxon>Bacteria</taxon>
        <taxon>Bacillati</taxon>
        <taxon>Bacillota</taxon>
        <taxon>Bacilli</taxon>
        <taxon>Bacillales</taxon>
        <taxon>Alicyclobacillaceae</taxon>
        <taxon>Alicyclobacillus</taxon>
    </lineage>
</organism>
<dbReference type="SUPFAM" id="SSF48150">
    <property type="entry name" value="DNA-glycosylase"/>
    <property type="match status" value="1"/>
</dbReference>
<evidence type="ECO:0000256" key="1">
    <source>
        <dbReference type="ARBA" id="ARBA00000086"/>
    </source>
</evidence>
<dbReference type="InterPro" id="IPR037046">
    <property type="entry name" value="AlkA_N_sf"/>
</dbReference>
<dbReference type="InterPro" id="IPR000035">
    <property type="entry name" value="Alkylbase_DNA_glycsylse_CS"/>
</dbReference>
<dbReference type="Gene3D" id="3.30.310.20">
    <property type="entry name" value="DNA-3-methyladenine glycosylase AlkA, N-terminal domain"/>
    <property type="match status" value="1"/>
</dbReference>
<dbReference type="Gene3D" id="1.10.340.30">
    <property type="entry name" value="Hypothetical protein, domain 2"/>
    <property type="match status" value="1"/>
</dbReference>
<evidence type="ECO:0000256" key="5">
    <source>
        <dbReference type="ARBA" id="ARBA00022801"/>
    </source>
</evidence>
<evidence type="ECO:0000256" key="4">
    <source>
        <dbReference type="ARBA" id="ARBA00022763"/>
    </source>
</evidence>
<evidence type="ECO:0000256" key="3">
    <source>
        <dbReference type="ARBA" id="ARBA00012000"/>
    </source>
</evidence>
<comment type="similarity">
    <text evidence="2">Belongs to the alkylbase DNA glycosidase AlkA family.</text>
</comment>
<keyword evidence="5" id="KW-0378">Hydrolase</keyword>
<keyword evidence="4" id="KW-0227">DNA damage</keyword>
<dbReference type="PANTHER" id="PTHR43003:SF12">
    <property type="entry name" value="DNA-3-METHYLADENINE GLYCOSYLASE"/>
    <property type="match status" value="1"/>
</dbReference>
<dbReference type="PANTHER" id="PTHR43003">
    <property type="entry name" value="DNA-3-METHYLADENINE GLYCOSYLASE"/>
    <property type="match status" value="1"/>
</dbReference>
<dbReference type="InterPro" id="IPR023170">
    <property type="entry name" value="HhH_base_excis_C"/>
</dbReference>
<gene>
    <name evidence="8" type="ORF">NZD89_17005</name>
</gene>